<feature type="binding site" description="axial binding residue" evidence="12">
    <location>
        <position position="438"/>
    </location>
    <ligand>
        <name>heme</name>
        <dbReference type="ChEBI" id="CHEBI:30413"/>
    </ligand>
    <ligandPart>
        <name>Fe</name>
        <dbReference type="ChEBI" id="CHEBI:18248"/>
    </ligandPart>
</feature>
<evidence type="ECO:0000313" key="15">
    <source>
        <dbReference type="EMBL" id="GAV67857.1"/>
    </source>
</evidence>
<evidence type="ECO:0000256" key="1">
    <source>
        <dbReference type="ARBA" id="ARBA00001971"/>
    </source>
</evidence>
<comment type="similarity">
    <text evidence="3 13">Belongs to the cytochrome P450 family.</text>
</comment>
<dbReference type="InterPro" id="IPR002401">
    <property type="entry name" value="Cyt_P450_E_grp-I"/>
</dbReference>
<feature type="transmembrane region" description="Helical" evidence="14">
    <location>
        <begin position="6"/>
        <end position="22"/>
    </location>
</feature>
<keyword evidence="11 14" id="KW-0472">Membrane</keyword>
<organism evidence="15 16">
    <name type="scientific">Cephalotus follicularis</name>
    <name type="common">Albany pitcher plant</name>
    <dbReference type="NCBI Taxonomy" id="3775"/>
    <lineage>
        <taxon>Eukaryota</taxon>
        <taxon>Viridiplantae</taxon>
        <taxon>Streptophyta</taxon>
        <taxon>Embryophyta</taxon>
        <taxon>Tracheophyta</taxon>
        <taxon>Spermatophyta</taxon>
        <taxon>Magnoliopsida</taxon>
        <taxon>eudicotyledons</taxon>
        <taxon>Gunneridae</taxon>
        <taxon>Pentapetalae</taxon>
        <taxon>rosids</taxon>
        <taxon>fabids</taxon>
        <taxon>Oxalidales</taxon>
        <taxon>Cephalotaceae</taxon>
        <taxon>Cephalotus</taxon>
    </lineage>
</organism>
<dbReference type="CDD" id="cd11072">
    <property type="entry name" value="CYP71-like"/>
    <property type="match status" value="1"/>
</dbReference>
<proteinExistence type="inferred from homology"/>
<dbReference type="PRINTS" id="PR00385">
    <property type="entry name" value="P450"/>
</dbReference>
<dbReference type="Pfam" id="PF00067">
    <property type="entry name" value="p450"/>
    <property type="match status" value="1"/>
</dbReference>
<keyword evidence="4 12" id="KW-0349">Heme</keyword>
<dbReference type="InParanoid" id="A0A1Q3BIL3"/>
<dbReference type="GO" id="GO:0016020">
    <property type="term" value="C:membrane"/>
    <property type="evidence" value="ECO:0007669"/>
    <property type="project" value="UniProtKB-SubCell"/>
</dbReference>
<evidence type="ECO:0000256" key="6">
    <source>
        <dbReference type="ARBA" id="ARBA00022723"/>
    </source>
</evidence>
<keyword evidence="6 12" id="KW-0479">Metal-binding</keyword>
<feature type="non-terminal residue" evidence="15">
    <location>
        <position position="480"/>
    </location>
</feature>
<keyword evidence="5 14" id="KW-0812">Transmembrane</keyword>
<comment type="subcellular location">
    <subcellularLocation>
        <location evidence="2">Membrane</location>
        <topology evidence="2">Single-pass membrane protein</topology>
    </subcellularLocation>
</comment>
<dbReference type="InterPro" id="IPR017972">
    <property type="entry name" value="Cyt_P450_CS"/>
</dbReference>
<evidence type="ECO:0000256" key="8">
    <source>
        <dbReference type="ARBA" id="ARBA00023002"/>
    </source>
</evidence>
<dbReference type="OrthoDB" id="2789670at2759"/>
<comment type="caution">
    <text evidence="15">The sequence shown here is derived from an EMBL/GenBank/DDBJ whole genome shotgun (WGS) entry which is preliminary data.</text>
</comment>
<evidence type="ECO:0000256" key="13">
    <source>
        <dbReference type="RuleBase" id="RU000461"/>
    </source>
</evidence>
<evidence type="ECO:0000256" key="4">
    <source>
        <dbReference type="ARBA" id="ARBA00022617"/>
    </source>
</evidence>
<evidence type="ECO:0000256" key="10">
    <source>
        <dbReference type="ARBA" id="ARBA00023033"/>
    </source>
</evidence>
<dbReference type="AlphaFoldDB" id="A0A1Q3BIL3"/>
<evidence type="ECO:0000256" key="3">
    <source>
        <dbReference type="ARBA" id="ARBA00010617"/>
    </source>
</evidence>
<comment type="cofactor">
    <cofactor evidence="1 12">
        <name>heme</name>
        <dbReference type="ChEBI" id="CHEBI:30413"/>
    </cofactor>
</comment>
<dbReference type="Proteomes" id="UP000187406">
    <property type="component" value="Unassembled WGS sequence"/>
</dbReference>
<dbReference type="STRING" id="3775.A0A1Q3BIL3"/>
<reference evidence="16" key="1">
    <citation type="submission" date="2016-04" db="EMBL/GenBank/DDBJ databases">
        <title>Cephalotus genome sequencing.</title>
        <authorList>
            <person name="Fukushima K."/>
            <person name="Hasebe M."/>
            <person name="Fang X."/>
        </authorList>
    </citation>
    <scope>NUCLEOTIDE SEQUENCE [LARGE SCALE GENOMIC DNA]</scope>
    <source>
        <strain evidence="16">cv. St1</strain>
    </source>
</reference>
<keyword evidence="9 12" id="KW-0408">Iron</keyword>
<sequence>VILNIFLFVLPLFLFMSLLQKLRHNRKINLPPGPRGLPLIGNLLQLDNTSLHRCLWQLSQKYGPLMSLQLGFRPTLVVSSAKLAREALKTHDLIFSSRPTLVGQQKLSYNGLDISFAPYNEYWREIRKVSVIHLFNSIRVQHFRPIREEEVSRMIESISKSTVASKPINLSELMTSLTSTIICRIAFGKRFDEGIVRNRFRRLLHESEAMFVGLFWSDYFPFMGWVDRLTGMRPRLEKIFKEMDEFYQELIDDHLDPKRPRPEQEDILDIFLQIWRSREFKVELSWNQIKAVLMDVFIAGTDTSAAVVVWAMTFLMKNPIAMKKAQEEVRNLIGTKGFVNEDDIQSLHYLKAIVKETMRLQPAVPLLIPRETTQKCNIDGYEIPAKTLVYVNAWAIGRDPEAWDNTEEFNPDRFIGISVDMKGKDFELIPFGAGRRTCPGIFMGISNVELTLANLLYKFDLKMPHGMNKEDLDSNETPGI</sequence>
<evidence type="ECO:0000256" key="7">
    <source>
        <dbReference type="ARBA" id="ARBA00022989"/>
    </source>
</evidence>
<accession>A0A1Q3BIL3</accession>
<dbReference type="PROSITE" id="PS00086">
    <property type="entry name" value="CYTOCHROME_P450"/>
    <property type="match status" value="1"/>
</dbReference>
<dbReference type="FunFam" id="1.10.630.10:FF:000011">
    <property type="entry name" value="Cytochrome P450 83B1"/>
    <property type="match status" value="1"/>
</dbReference>
<evidence type="ECO:0000256" key="2">
    <source>
        <dbReference type="ARBA" id="ARBA00004167"/>
    </source>
</evidence>
<evidence type="ECO:0000256" key="5">
    <source>
        <dbReference type="ARBA" id="ARBA00022692"/>
    </source>
</evidence>
<dbReference type="PANTHER" id="PTHR47955">
    <property type="entry name" value="CYTOCHROME P450 FAMILY 71 PROTEIN"/>
    <property type="match status" value="1"/>
</dbReference>
<keyword evidence="7 14" id="KW-1133">Transmembrane helix</keyword>
<dbReference type="InterPro" id="IPR036396">
    <property type="entry name" value="Cyt_P450_sf"/>
</dbReference>
<dbReference type="GO" id="GO:0016705">
    <property type="term" value="F:oxidoreductase activity, acting on paired donors, with incorporation or reduction of molecular oxygen"/>
    <property type="evidence" value="ECO:0007669"/>
    <property type="project" value="InterPro"/>
</dbReference>
<dbReference type="GO" id="GO:0020037">
    <property type="term" value="F:heme binding"/>
    <property type="evidence" value="ECO:0007669"/>
    <property type="project" value="InterPro"/>
</dbReference>
<evidence type="ECO:0000256" key="9">
    <source>
        <dbReference type="ARBA" id="ARBA00023004"/>
    </source>
</evidence>
<keyword evidence="8 13" id="KW-0560">Oxidoreductase</keyword>
<dbReference type="SUPFAM" id="SSF48264">
    <property type="entry name" value="Cytochrome P450"/>
    <property type="match status" value="1"/>
</dbReference>
<keyword evidence="16" id="KW-1185">Reference proteome</keyword>
<feature type="non-terminal residue" evidence="15">
    <location>
        <position position="1"/>
    </location>
</feature>
<dbReference type="PRINTS" id="PR00463">
    <property type="entry name" value="EP450I"/>
</dbReference>
<evidence type="ECO:0000256" key="12">
    <source>
        <dbReference type="PIRSR" id="PIRSR602401-1"/>
    </source>
</evidence>
<gene>
    <name evidence="15" type="ORF">CFOL_v3_11361</name>
</gene>
<dbReference type="GO" id="GO:0004497">
    <property type="term" value="F:monooxygenase activity"/>
    <property type="evidence" value="ECO:0007669"/>
    <property type="project" value="UniProtKB-KW"/>
</dbReference>
<dbReference type="Gene3D" id="1.10.630.10">
    <property type="entry name" value="Cytochrome P450"/>
    <property type="match status" value="1"/>
</dbReference>
<dbReference type="GO" id="GO:0005506">
    <property type="term" value="F:iron ion binding"/>
    <property type="evidence" value="ECO:0007669"/>
    <property type="project" value="InterPro"/>
</dbReference>
<evidence type="ECO:0000256" key="14">
    <source>
        <dbReference type="SAM" id="Phobius"/>
    </source>
</evidence>
<dbReference type="EMBL" id="BDDD01000589">
    <property type="protein sequence ID" value="GAV67857.1"/>
    <property type="molecule type" value="Genomic_DNA"/>
</dbReference>
<evidence type="ECO:0000256" key="11">
    <source>
        <dbReference type="ARBA" id="ARBA00023136"/>
    </source>
</evidence>
<dbReference type="FunCoup" id="A0A1Q3BIL3">
    <property type="interactions" value="252"/>
</dbReference>
<name>A0A1Q3BIL3_CEPFO</name>
<dbReference type="PANTHER" id="PTHR47955:SF22">
    <property type="entry name" value="CYTOCHROME P450 83B1-LIKE"/>
    <property type="match status" value="1"/>
</dbReference>
<keyword evidence="10 13" id="KW-0503">Monooxygenase</keyword>
<evidence type="ECO:0000313" key="16">
    <source>
        <dbReference type="Proteomes" id="UP000187406"/>
    </source>
</evidence>
<dbReference type="InterPro" id="IPR001128">
    <property type="entry name" value="Cyt_P450"/>
</dbReference>
<protein>
    <submittedName>
        <fullName evidence="15">p450 domain-containing protein</fullName>
    </submittedName>
</protein>